<feature type="chain" id="PRO_5035826073" evidence="1">
    <location>
        <begin position="29"/>
        <end position="133"/>
    </location>
</feature>
<name>A0A8T1XQ01_ARASU</name>
<accession>A0A8T1XQ01</accession>
<evidence type="ECO:0000313" key="3">
    <source>
        <dbReference type="Proteomes" id="UP000694251"/>
    </source>
</evidence>
<gene>
    <name evidence="2" type="ORF">ISN44_As13g003920</name>
</gene>
<keyword evidence="3" id="KW-1185">Reference proteome</keyword>
<evidence type="ECO:0000256" key="1">
    <source>
        <dbReference type="SAM" id="SignalP"/>
    </source>
</evidence>
<dbReference type="EMBL" id="JAEFBJ010000013">
    <property type="protein sequence ID" value="KAG7536445.1"/>
    <property type="molecule type" value="Genomic_DNA"/>
</dbReference>
<reference evidence="2 3" key="1">
    <citation type="submission" date="2020-12" db="EMBL/GenBank/DDBJ databases">
        <title>Concerted genomic and epigenomic changes stabilize Arabidopsis allopolyploids.</title>
        <authorList>
            <person name="Chen Z."/>
        </authorList>
    </citation>
    <scope>NUCLEOTIDE SEQUENCE [LARGE SCALE GENOMIC DNA]</scope>
    <source>
        <strain evidence="2">As9502</strain>
        <tissue evidence="2">Leaf</tissue>
    </source>
</reference>
<proteinExistence type="predicted"/>
<dbReference type="Proteomes" id="UP000694251">
    <property type="component" value="Chromosome 13"/>
</dbReference>
<keyword evidence="1" id="KW-0732">Signal</keyword>
<feature type="signal peptide" evidence="1">
    <location>
        <begin position="1"/>
        <end position="28"/>
    </location>
</feature>
<comment type="caution">
    <text evidence="2">The sequence shown here is derived from an EMBL/GenBank/DDBJ whole genome shotgun (WGS) entry which is preliminary data.</text>
</comment>
<evidence type="ECO:0000313" key="2">
    <source>
        <dbReference type="EMBL" id="KAG7536445.1"/>
    </source>
</evidence>
<organism evidence="2 3">
    <name type="scientific">Arabidopsis suecica</name>
    <name type="common">Swedish thale-cress</name>
    <name type="synonym">Cardaminopsis suecica</name>
    <dbReference type="NCBI Taxonomy" id="45249"/>
    <lineage>
        <taxon>Eukaryota</taxon>
        <taxon>Viridiplantae</taxon>
        <taxon>Streptophyta</taxon>
        <taxon>Embryophyta</taxon>
        <taxon>Tracheophyta</taxon>
        <taxon>Spermatophyta</taxon>
        <taxon>Magnoliopsida</taxon>
        <taxon>eudicotyledons</taxon>
        <taxon>Gunneridae</taxon>
        <taxon>Pentapetalae</taxon>
        <taxon>rosids</taxon>
        <taxon>malvids</taxon>
        <taxon>Brassicales</taxon>
        <taxon>Brassicaceae</taxon>
        <taxon>Camelineae</taxon>
        <taxon>Arabidopsis</taxon>
    </lineage>
</organism>
<protein>
    <submittedName>
        <fullName evidence="2">Uncharacterized protein</fullName>
    </submittedName>
</protein>
<dbReference type="AlphaFoldDB" id="A0A8T1XQ01"/>
<sequence>MGKNGSSQLRQMLVLVMLLIVFPCLSQSAPLSATGLIHQTGKTEHTNKNSAARILYQSAKPASFKVKARGHERTHSLNSKKSARSVEKTHQSEGICMHVIFFHSSVFFNRKPQHFDQTYFCIFDEKLNIFYFQ</sequence>